<dbReference type="Gene3D" id="2.60.40.2380">
    <property type="match status" value="1"/>
</dbReference>
<evidence type="ECO:0000313" key="9">
    <source>
        <dbReference type="EMBL" id="GAL85511.1"/>
    </source>
</evidence>
<dbReference type="InterPro" id="IPR003594">
    <property type="entry name" value="HATPase_dom"/>
</dbReference>
<dbReference type="Pfam" id="PF02518">
    <property type="entry name" value="HATPase_c"/>
    <property type="match status" value="1"/>
</dbReference>
<dbReference type="eggNOG" id="COG4251">
    <property type="taxonomic scope" value="Bacteria"/>
</dbReference>
<proteinExistence type="predicted"/>
<feature type="transmembrane region" description="Helical" evidence="7">
    <location>
        <begin position="260"/>
        <end position="284"/>
    </location>
</feature>
<dbReference type="InterPro" id="IPR003661">
    <property type="entry name" value="HisK_dim/P_dom"/>
</dbReference>
<dbReference type="Pfam" id="PF07696">
    <property type="entry name" value="7TMR-DISMED2"/>
    <property type="match status" value="1"/>
</dbReference>
<dbReference type="InterPro" id="IPR011622">
    <property type="entry name" value="7TMR_DISM_rcpt_extracell_dom2"/>
</dbReference>
<dbReference type="RefSeq" id="WP_052430189.1">
    <property type="nucleotide sequence ID" value="NZ_BBLT01000005.1"/>
</dbReference>
<feature type="transmembrane region" description="Helical" evidence="7">
    <location>
        <begin position="354"/>
        <end position="372"/>
    </location>
</feature>
<dbReference type="Pfam" id="PF07695">
    <property type="entry name" value="7TMR-DISM_7TM"/>
    <property type="match status" value="1"/>
</dbReference>
<keyword evidence="3" id="KW-0597">Phosphoprotein</keyword>
<protein>
    <recommendedName>
        <fullName evidence="2">histidine kinase</fullName>
        <ecNumber evidence="2">2.7.13.3</ecNumber>
    </recommendedName>
</protein>
<dbReference type="InterPro" id="IPR036097">
    <property type="entry name" value="HisK_dim/P_sf"/>
</dbReference>
<sequence>MKNRIIFTLIIIYFSSITFTIAKSSSLKLNYITDDSLKYTFSTVSSLFLQSPEKFKIADDAVNIRLKANKIWIIFPAKGLPENGILLVKNSFLDHITAHFIKDNKLIELKESGDLAPFNYRDLPINFPNFFIPKNTELICLEIQIKGPMKVPVEIFSEKEFITDVQQNISLHFLYLGLIILTITLTLTSYFWLKESLFLYYALSIGATGFLTLLNFGYAFQYFWPETPIVNQYCFIFYLLTTFHLVFIEKLLLLKKYSKWLYFTFRVFYVVNIVSFTLNTFYYTTLVNEIVFSVFCIGALLPLFAGVYLFKKLKRIEKHTISFFLTGSISFFLGILIHVITLNGAIPLNVFTDNSIQIGSAIEIIFFNLAILSRLKLFKLEKDSIIIEQKHFLETEVMSRTLELREKNILIELKNKELKEQQEQLEKIVEKRTSQLIKLNKDLNDRNFRLEQFANITAHNLRGPIATLLGLCELFNEGTPSDPLNAKVIHNVKESSLKVDGILKDLASLLDHHRNTDAMMEKVKFEKVCLEVIDLLENEITASGAVVNYDFSETAFTPAIPSYLKNIFFNLILNSIKYCKKYLMPTVNIKSYTEGDYHFIEFRDNGIGLDLTLYREKIFQPYQRFHLEIPGKGLGLFIIKTQIESMGGKISIESEIGIGTAFTVALPASISAEYKEELSLKENN</sequence>
<comment type="catalytic activity">
    <reaction evidence="1">
        <text>ATP + protein L-histidine = ADP + protein N-phospho-L-histidine.</text>
        <dbReference type="EC" id="2.7.13.3"/>
    </reaction>
</comment>
<dbReference type="SMART" id="SM00387">
    <property type="entry name" value="HATPase_c"/>
    <property type="match status" value="1"/>
</dbReference>
<dbReference type="PANTHER" id="PTHR43304">
    <property type="entry name" value="PHYTOCHROME-LIKE PROTEIN CPH1"/>
    <property type="match status" value="1"/>
</dbReference>
<feature type="transmembrane region" description="Helical" evidence="7">
    <location>
        <begin position="173"/>
        <end position="193"/>
    </location>
</feature>
<evidence type="ECO:0000256" key="6">
    <source>
        <dbReference type="SAM" id="Coils"/>
    </source>
</evidence>
<evidence type="ECO:0000256" key="1">
    <source>
        <dbReference type="ARBA" id="ARBA00000085"/>
    </source>
</evidence>
<dbReference type="InterPro" id="IPR052162">
    <property type="entry name" value="Sensor_kinase/Photoreceptor"/>
</dbReference>
<dbReference type="InterPro" id="IPR005467">
    <property type="entry name" value="His_kinase_dom"/>
</dbReference>
<evidence type="ECO:0000256" key="2">
    <source>
        <dbReference type="ARBA" id="ARBA00012438"/>
    </source>
</evidence>
<dbReference type="CDD" id="cd00082">
    <property type="entry name" value="HisKA"/>
    <property type="match status" value="1"/>
</dbReference>
<dbReference type="AlphaFoldDB" id="A0A098LEX9"/>
<organism evidence="9 10">
    <name type="scientific">Sporocytophaga myxococcoides</name>
    <dbReference type="NCBI Taxonomy" id="153721"/>
    <lineage>
        <taxon>Bacteria</taxon>
        <taxon>Pseudomonadati</taxon>
        <taxon>Bacteroidota</taxon>
        <taxon>Cytophagia</taxon>
        <taxon>Cytophagales</taxon>
        <taxon>Cytophagaceae</taxon>
        <taxon>Sporocytophaga</taxon>
    </lineage>
</organism>
<evidence type="ECO:0000256" key="4">
    <source>
        <dbReference type="ARBA" id="ARBA00022679"/>
    </source>
</evidence>
<dbReference type="PANTHER" id="PTHR43304:SF1">
    <property type="entry name" value="PAC DOMAIN-CONTAINING PROTEIN"/>
    <property type="match status" value="1"/>
</dbReference>
<feature type="transmembrane region" description="Helical" evidence="7">
    <location>
        <begin position="290"/>
        <end position="310"/>
    </location>
</feature>
<dbReference type="SUPFAM" id="SSF47384">
    <property type="entry name" value="Homodimeric domain of signal transducing histidine kinase"/>
    <property type="match status" value="1"/>
</dbReference>
<dbReference type="eggNOG" id="COG3706">
    <property type="taxonomic scope" value="Bacteria"/>
</dbReference>
<accession>A0A098LEX9</accession>
<feature type="transmembrane region" description="Helical" evidence="7">
    <location>
        <begin position="200"/>
        <end position="224"/>
    </location>
</feature>
<dbReference type="Gene3D" id="1.10.287.130">
    <property type="match status" value="1"/>
</dbReference>
<evidence type="ECO:0000256" key="3">
    <source>
        <dbReference type="ARBA" id="ARBA00022553"/>
    </source>
</evidence>
<dbReference type="SUPFAM" id="SSF55874">
    <property type="entry name" value="ATPase domain of HSP90 chaperone/DNA topoisomerase II/histidine kinase"/>
    <property type="match status" value="1"/>
</dbReference>
<evidence type="ECO:0000313" key="10">
    <source>
        <dbReference type="Proteomes" id="UP000030185"/>
    </source>
</evidence>
<name>A0A098LEX9_9BACT</name>
<feature type="domain" description="Histidine kinase" evidence="8">
    <location>
        <begin position="456"/>
        <end position="670"/>
    </location>
</feature>
<dbReference type="Gene3D" id="3.30.565.10">
    <property type="entry name" value="Histidine kinase-like ATPase, C-terminal domain"/>
    <property type="match status" value="1"/>
</dbReference>
<evidence type="ECO:0000259" key="8">
    <source>
        <dbReference type="PROSITE" id="PS50109"/>
    </source>
</evidence>
<dbReference type="InterPro" id="IPR004358">
    <property type="entry name" value="Sig_transdc_His_kin-like_C"/>
</dbReference>
<dbReference type="PROSITE" id="PS50109">
    <property type="entry name" value="HIS_KIN"/>
    <property type="match status" value="1"/>
</dbReference>
<dbReference type="EC" id="2.7.13.3" evidence="2"/>
<gene>
    <name evidence="9" type="ORF">MYP_2740</name>
</gene>
<keyword evidence="5 9" id="KW-0418">Kinase</keyword>
<keyword evidence="4" id="KW-0808">Transferase</keyword>
<feature type="transmembrane region" description="Helical" evidence="7">
    <location>
        <begin position="230"/>
        <end position="248"/>
    </location>
</feature>
<dbReference type="STRING" id="153721.MYP_2740"/>
<keyword evidence="7" id="KW-0812">Transmembrane</keyword>
<dbReference type="Proteomes" id="UP000030185">
    <property type="component" value="Unassembled WGS sequence"/>
</dbReference>
<dbReference type="EMBL" id="BBLT01000005">
    <property type="protein sequence ID" value="GAL85511.1"/>
    <property type="molecule type" value="Genomic_DNA"/>
</dbReference>
<dbReference type="InterPro" id="IPR011623">
    <property type="entry name" value="7TMR_DISM_rcpt_extracell_dom1"/>
</dbReference>
<evidence type="ECO:0000256" key="7">
    <source>
        <dbReference type="SAM" id="Phobius"/>
    </source>
</evidence>
<dbReference type="OrthoDB" id="973142at2"/>
<feature type="coiled-coil region" evidence="6">
    <location>
        <begin position="404"/>
        <end position="435"/>
    </location>
</feature>
<comment type="caution">
    <text evidence="9">The sequence shown here is derived from an EMBL/GenBank/DDBJ whole genome shotgun (WGS) entry which is preliminary data.</text>
</comment>
<reference evidence="9 10" key="1">
    <citation type="submission" date="2014-09" db="EMBL/GenBank/DDBJ databases">
        <title>Sporocytophaga myxococcoides PG-01 genome sequencing.</title>
        <authorList>
            <person name="Liu L."/>
            <person name="Gao P.J."/>
            <person name="Chen G.J."/>
            <person name="Wang L.S."/>
        </authorList>
    </citation>
    <scope>NUCLEOTIDE SEQUENCE [LARGE SCALE GENOMIC DNA]</scope>
    <source>
        <strain evidence="9 10">PG-01</strain>
    </source>
</reference>
<dbReference type="PRINTS" id="PR00344">
    <property type="entry name" value="BCTRLSENSOR"/>
</dbReference>
<evidence type="ECO:0000256" key="5">
    <source>
        <dbReference type="ARBA" id="ARBA00022777"/>
    </source>
</evidence>
<keyword evidence="7" id="KW-0472">Membrane</keyword>
<keyword evidence="6" id="KW-0175">Coiled coil</keyword>
<dbReference type="InterPro" id="IPR036890">
    <property type="entry name" value="HATPase_C_sf"/>
</dbReference>
<keyword evidence="7" id="KW-1133">Transmembrane helix</keyword>
<feature type="transmembrane region" description="Helical" evidence="7">
    <location>
        <begin position="322"/>
        <end position="342"/>
    </location>
</feature>
<dbReference type="GO" id="GO:0000155">
    <property type="term" value="F:phosphorelay sensor kinase activity"/>
    <property type="evidence" value="ECO:0007669"/>
    <property type="project" value="InterPro"/>
</dbReference>
<keyword evidence="10" id="KW-1185">Reference proteome</keyword>